<evidence type="ECO:0000313" key="1">
    <source>
        <dbReference type="EMBL" id="MBW63687.1"/>
    </source>
</evidence>
<sequence length="70" mass="7590">MAFLVLRRFKLKLLRSWATLLLLSHGTDPRRGMLYVCCGPRLPGGPLVPMMLLAGSGGMMMASATLVPDC</sequence>
<dbReference type="EMBL" id="GGFJ01014546">
    <property type="protein sequence ID" value="MBW63687.1"/>
    <property type="molecule type" value="Transcribed_RNA"/>
</dbReference>
<accession>A0A2M4CEC1</accession>
<dbReference type="AlphaFoldDB" id="A0A2M4CEC1"/>
<organism evidence="1">
    <name type="scientific">Anopheles marajoara</name>
    <dbReference type="NCBI Taxonomy" id="58244"/>
    <lineage>
        <taxon>Eukaryota</taxon>
        <taxon>Metazoa</taxon>
        <taxon>Ecdysozoa</taxon>
        <taxon>Arthropoda</taxon>
        <taxon>Hexapoda</taxon>
        <taxon>Insecta</taxon>
        <taxon>Pterygota</taxon>
        <taxon>Neoptera</taxon>
        <taxon>Endopterygota</taxon>
        <taxon>Diptera</taxon>
        <taxon>Nematocera</taxon>
        <taxon>Culicoidea</taxon>
        <taxon>Culicidae</taxon>
        <taxon>Anophelinae</taxon>
        <taxon>Anopheles</taxon>
    </lineage>
</organism>
<reference evidence="1" key="1">
    <citation type="submission" date="2018-01" db="EMBL/GenBank/DDBJ databases">
        <title>An insight into the sialome of Amazonian anophelines.</title>
        <authorList>
            <person name="Ribeiro J.M."/>
            <person name="Scarpassa V."/>
            <person name="Calvo E."/>
        </authorList>
    </citation>
    <scope>NUCLEOTIDE SEQUENCE</scope>
    <source>
        <tissue evidence="1">Salivary glands</tissue>
    </source>
</reference>
<name>A0A2M4CEC1_9DIPT</name>
<protein>
    <submittedName>
        <fullName evidence="1">Putative secreted protein</fullName>
    </submittedName>
</protein>
<proteinExistence type="predicted"/>